<evidence type="ECO:0000313" key="1">
    <source>
        <dbReference type="EMBL" id="GAH59667.1"/>
    </source>
</evidence>
<dbReference type="Gene3D" id="3.40.50.10610">
    <property type="entry name" value="ABC-type transport auxiliary lipoprotein component"/>
    <property type="match status" value="1"/>
</dbReference>
<feature type="non-terminal residue" evidence="1">
    <location>
        <position position="106"/>
    </location>
</feature>
<reference evidence="1" key="1">
    <citation type="journal article" date="2014" name="Front. Microbiol.">
        <title>High frequency of phylogenetically diverse reductive dehalogenase-homologous genes in deep subseafloor sedimentary metagenomes.</title>
        <authorList>
            <person name="Kawai M."/>
            <person name="Futagami T."/>
            <person name="Toyoda A."/>
            <person name="Takaki Y."/>
            <person name="Nishi S."/>
            <person name="Hori S."/>
            <person name="Arai W."/>
            <person name="Tsubouchi T."/>
            <person name="Morono Y."/>
            <person name="Uchiyama I."/>
            <person name="Ito T."/>
            <person name="Fujiyama A."/>
            <person name="Inagaki F."/>
            <person name="Takami H."/>
        </authorList>
    </citation>
    <scope>NUCLEOTIDE SEQUENCE</scope>
    <source>
        <strain evidence="1">Expedition CK06-06</strain>
    </source>
</reference>
<sequence length="106" mass="11297">MTSTPLLGAQTNLAIIPLDAKGVSDIEASVITDRLGHELSKTGLFTVLDQGKMKEMLAIQNFPLTGRESEEYLAEAGQLLGVDQMMVGSVIKAGNSCTVILKLYDA</sequence>
<dbReference type="EMBL" id="BARU01017385">
    <property type="protein sequence ID" value="GAH59667.1"/>
    <property type="molecule type" value="Genomic_DNA"/>
</dbReference>
<dbReference type="Pfam" id="PF03783">
    <property type="entry name" value="CsgG"/>
    <property type="match status" value="1"/>
</dbReference>
<dbReference type="InterPro" id="IPR005534">
    <property type="entry name" value="Curli_assmbl/transp-comp_CsgG"/>
</dbReference>
<organism evidence="1">
    <name type="scientific">marine sediment metagenome</name>
    <dbReference type="NCBI Taxonomy" id="412755"/>
    <lineage>
        <taxon>unclassified sequences</taxon>
        <taxon>metagenomes</taxon>
        <taxon>ecological metagenomes</taxon>
    </lineage>
</organism>
<accession>X1GR46</accession>
<dbReference type="GO" id="GO:0030288">
    <property type="term" value="C:outer membrane-bounded periplasmic space"/>
    <property type="evidence" value="ECO:0007669"/>
    <property type="project" value="InterPro"/>
</dbReference>
<gene>
    <name evidence="1" type="ORF">S03H2_28848</name>
</gene>
<name>X1GR46_9ZZZZ</name>
<comment type="caution">
    <text evidence="1">The sequence shown here is derived from an EMBL/GenBank/DDBJ whole genome shotgun (WGS) entry which is preliminary data.</text>
</comment>
<dbReference type="AlphaFoldDB" id="X1GR46"/>
<proteinExistence type="predicted"/>
<protein>
    <submittedName>
        <fullName evidence="1">Uncharacterized protein</fullName>
    </submittedName>
</protein>